<comment type="caution">
    <text evidence="10">The sequence shown here is derived from an EMBL/GenBank/DDBJ whole genome shotgun (WGS) entry which is preliminary data.</text>
</comment>
<dbReference type="GO" id="GO:0007229">
    <property type="term" value="P:integrin-mediated signaling pathway"/>
    <property type="evidence" value="ECO:0007669"/>
    <property type="project" value="TreeGrafter"/>
</dbReference>
<feature type="domain" description="Sema" evidence="9">
    <location>
        <begin position="31"/>
        <end position="454"/>
    </location>
</feature>
<keyword evidence="11" id="KW-1185">Reference proteome</keyword>
<dbReference type="PANTHER" id="PTHR11036">
    <property type="entry name" value="SEMAPHORIN"/>
    <property type="match status" value="1"/>
</dbReference>
<dbReference type="GO" id="GO:0001755">
    <property type="term" value="P:neural crest cell migration"/>
    <property type="evidence" value="ECO:0007669"/>
    <property type="project" value="TreeGrafter"/>
</dbReference>
<keyword evidence="7" id="KW-1133">Transmembrane helix</keyword>
<dbReference type="STRING" id="8496.A0A151MAJ7"/>
<dbReference type="Proteomes" id="UP000050525">
    <property type="component" value="Unassembled WGS sequence"/>
</dbReference>
<gene>
    <name evidence="10" type="primary">SEMA7A</name>
    <name evidence="10" type="ORF">Y1Q_0001715</name>
</gene>
<dbReference type="AlphaFoldDB" id="A0A151MAJ7"/>
<feature type="transmembrane region" description="Helical" evidence="7">
    <location>
        <begin position="608"/>
        <end position="627"/>
    </location>
</feature>
<name>A0A151MAJ7_ALLMI</name>
<dbReference type="GO" id="GO:0045499">
    <property type="term" value="F:chemorepellent activity"/>
    <property type="evidence" value="ECO:0007669"/>
    <property type="project" value="TreeGrafter"/>
</dbReference>
<evidence type="ECO:0000256" key="2">
    <source>
        <dbReference type="ARBA" id="ARBA00009492"/>
    </source>
</evidence>
<protein>
    <submittedName>
        <fullName evidence="10">Semaphorin-7A</fullName>
    </submittedName>
</protein>
<dbReference type="Pfam" id="PF01403">
    <property type="entry name" value="Sema"/>
    <property type="match status" value="1"/>
</dbReference>
<evidence type="ECO:0000256" key="6">
    <source>
        <dbReference type="PROSITE-ProRule" id="PRU00352"/>
    </source>
</evidence>
<keyword evidence="3 7" id="KW-0472">Membrane</keyword>
<dbReference type="Gene3D" id="3.30.1680.10">
    <property type="entry name" value="ligand-binding face of the semaphorins, domain 2"/>
    <property type="match status" value="1"/>
</dbReference>
<dbReference type="PROSITE" id="PS51004">
    <property type="entry name" value="SEMA"/>
    <property type="match status" value="1"/>
</dbReference>
<evidence type="ECO:0000256" key="3">
    <source>
        <dbReference type="ARBA" id="ARBA00023136"/>
    </source>
</evidence>
<dbReference type="SMART" id="SM00630">
    <property type="entry name" value="Sema"/>
    <property type="match status" value="1"/>
</dbReference>
<dbReference type="Gene3D" id="2.60.40.10">
    <property type="entry name" value="Immunoglobulins"/>
    <property type="match status" value="1"/>
</dbReference>
<keyword evidence="4" id="KW-1015">Disulfide bond</keyword>
<dbReference type="InterPro" id="IPR013783">
    <property type="entry name" value="Ig-like_fold"/>
</dbReference>
<evidence type="ECO:0000256" key="4">
    <source>
        <dbReference type="ARBA" id="ARBA00023157"/>
    </source>
</evidence>
<dbReference type="InterPro" id="IPR016201">
    <property type="entry name" value="PSI"/>
</dbReference>
<dbReference type="InterPro" id="IPR036352">
    <property type="entry name" value="Semap_dom_sf"/>
</dbReference>
<evidence type="ECO:0000313" key="10">
    <source>
        <dbReference type="EMBL" id="KYO21534.1"/>
    </source>
</evidence>
<proteinExistence type="inferred from homology"/>
<feature type="signal peptide" evidence="8">
    <location>
        <begin position="1"/>
        <end position="26"/>
    </location>
</feature>
<keyword evidence="5" id="KW-0325">Glycoprotein</keyword>
<dbReference type="eggNOG" id="KOG3611">
    <property type="taxonomic scope" value="Eukaryota"/>
</dbReference>
<dbReference type="GeneID" id="102568793"/>
<dbReference type="EMBL" id="AKHW03006295">
    <property type="protein sequence ID" value="KYO21534.1"/>
    <property type="molecule type" value="Genomic_DNA"/>
</dbReference>
<dbReference type="InterPro" id="IPR027231">
    <property type="entry name" value="Semaphorin"/>
</dbReference>
<dbReference type="InterPro" id="IPR015943">
    <property type="entry name" value="WD40/YVTN_repeat-like_dom_sf"/>
</dbReference>
<reference evidence="10 11" key="1">
    <citation type="journal article" date="2012" name="Genome Biol.">
        <title>Sequencing three crocodilian genomes to illuminate the evolution of archosaurs and amniotes.</title>
        <authorList>
            <person name="St John J.A."/>
            <person name="Braun E.L."/>
            <person name="Isberg S.R."/>
            <person name="Miles L.G."/>
            <person name="Chong A.Y."/>
            <person name="Gongora J."/>
            <person name="Dalzell P."/>
            <person name="Moran C."/>
            <person name="Bed'hom B."/>
            <person name="Abzhanov A."/>
            <person name="Burgess S.C."/>
            <person name="Cooksey A.M."/>
            <person name="Castoe T.A."/>
            <person name="Crawford N.G."/>
            <person name="Densmore L.D."/>
            <person name="Drew J.C."/>
            <person name="Edwards S.V."/>
            <person name="Faircloth B.C."/>
            <person name="Fujita M.K."/>
            <person name="Greenwold M.J."/>
            <person name="Hoffmann F.G."/>
            <person name="Howard J.M."/>
            <person name="Iguchi T."/>
            <person name="Janes D.E."/>
            <person name="Khan S.Y."/>
            <person name="Kohno S."/>
            <person name="de Koning A.J."/>
            <person name="Lance S.L."/>
            <person name="McCarthy F.M."/>
            <person name="McCormack J.E."/>
            <person name="Merchant M.E."/>
            <person name="Peterson D.G."/>
            <person name="Pollock D.D."/>
            <person name="Pourmand N."/>
            <person name="Raney B.J."/>
            <person name="Roessler K.A."/>
            <person name="Sanford J.R."/>
            <person name="Sawyer R.H."/>
            <person name="Schmidt C.J."/>
            <person name="Triplett E.W."/>
            <person name="Tuberville T.D."/>
            <person name="Venegas-Anaya M."/>
            <person name="Howard J.T."/>
            <person name="Jarvis E.D."/>
            <person name="Guillette L.J.Jr."/>
            <person name="Glenn T.C."/>
            <person name="Green R.E."/>
            <person name="Ray D.A."/>
        </authorList>
    </citation>
    <scope>NUCLEOTIDE SEQUENCE [LARGE SCALE GENOMIC DNA]</scope>
    <source>
        <strain evidence="10">KSC_2009_1</strain>
    </source>
</reference>
<dbReference type="Gene3D" id="2.130.10.10">
    <property type="entry name" value="YVTN repeat-like/Quinoprotein amine dehydrogenase"/>
    <property type="match status" value="1"/>
</dbReference>
<dbReference type="InterPro" id="IPR001627">
    <property type="entry name" value="Semap_dom"/>
</dbReference>
<dbReference type="GO" id="GO:0030335">
    <property type="term" value="P:positive regulation of cell migration"/>
    <property type="evidence" value="ECO:0007669"/>
    <property type="project" value="TreeGrafter"/>
</dbReference>
<dbReference type="InterPro" id="IPR002165">
    <property type="entry name" value="Plexin_repeat"/>
</dbReference>
<evidence type="ECO:0000313" key="11">
    <source>
        <dbReference type="Proteomes" id="UP000050525"/>
    </source>
</evidence>
<dbReference type="PANTHER" id="PTHR11036:SF80">
    <property type="entry name" value="SEMAPHORIN-7A"/>
    <property type="match status" value="1"/>
</dbReference>
<dbReference type="GO" id="GO:0009897">
    <property type="term" value="C:external side of plasma membrane"/>
    <property type="evidence" value="ECO:0007669"/>
    <property type="project" value="TreeGrafter"/>
</dbReference>
<dbReference type="GO" id="GO:0030215">
    <property type="term" value="F:semaphorin receptor binding"/>
    <property type="evidence" value="ECO:0007669"/>
    <property type="project" value="InterPro"/>
</dbReference>
<comment type="similarity">
    <text evidence="2">Belongs to the semaphorin family.</text>
</comment>
<comment type="caution">
    <text evidence="6">Lacks conserved residue(s) required for the propagation of feature annotation.</text>
</comment>
<dbReference type="KEGG" id="amj:102568793"/>
<dbReference type="GO" id="GO:0071526">
    <property type="term" value="P:semaphorin-plexin signaling pathway"/>
    <property type="evidence" value="ECO:0007669"/>
    <property type="project" value="TreeGrafter"/>
</dbReference>
<organism evidence="10 11">
    <name type="scientific">Alligator mississippiensis</name>
    <name type="common">American alligator</name>
    <dbReference type="NCBI Taxonomy" id="8496"/>
    <lineage>
        <taxon>Eukaryota</taxon>
        <taxon>Metazoa</taxon>
        <taxon>Chordata</taxon>
        <taxon>Craniata</taxon>
        <taxon>Vertebrata</taxon>
        <taxon>Euteleostomi</taxon>
        <taxon>Archelosauria</taxon>
        <taxon>Archosauria</taxon>
        <taxon>Crocodylia</taxon>
        <taxon>Alligatoridae</taxon>
        <taxon>Alligatorinae</taxon>
        <taxon>Alligator</taxon>
    </lineage>
</organism>
<dbReference type="SUPFAM" id="SSF103575">
    <property type="entry name" value="Plexin repeat"/>
    <property type="match status" value="1"/>
</dbReference>
<dbReference type="GO" id="GO:0050727">
    <property type="term" value="P:regulation of inflammatory response"/>
    <property type="evidence" value="ECO:0007669"/>
    <property type="project" value="TreeGrafter"/>
</dbReference>
<evidence type="ECO:0000256" key="7">
    <source>
        <dbReference type="SAM" id="Phobius"/>
    </source>
</evidence>
<evidence type="ECO:0000259" key="9">
    <source>
        <dbReference type="PROSITE" id="PS51004"/>
    </source>
</evidence>
<evidence type="ECO:0000256" key="5">
    <source>
        <dbReference type="ARBA" id="ARBA00023180"/>
    </source>
</evidence>
<dbReference type="CTD" id="8482"/>
<evidence type="ECO:0000256" key="1">
    <source>
        <dbReference type="ARBA" id="ARBA00004370"/>
    </source>
</evidence>
<dbReference type="GO" id="GO:0005178">
    <property type="term" value="F:integrin binding"/>
    <property type="evidence" value="ECO:0007669"/>
    <property type="project" value="TreeGrafter"/>
</dbReference>
<accession>A0A151MAJ7</accession>
<dbReference type="FunFam" id="2.130.10.10:FF:000223">
    <property type="entry name" value="semaphorin-7A isoform X1"/>
    <property type="match status" value="1"/>
</dbReference>
<comment type="subcellular location">
    <subcellularLocation>
        <location evidence="1">Membrane</location>
    </subcellularLocation>
</comment>
<dbReference type="RefSeq" id="XP_006273216.1">
    <property type="nucleotide sequence ID" value="XM_006273154.4"/>
</dbReference>
<dbReference type="GO" id="GO:0007411">
    <property type="term" value="P:axon guidance"/>
    <property type="evidence" value="ECO:0007669"/>
    <property type="project" value="TreeGrafter"/>
</dbReference>
<sequence length="629" mass="71668">MGASSPAVFAFTLWTSYLWLLAAGHSRVNPRLIVPFQGEKRFSYEKNETQTVFYHEDGHPALLVGGKDKLYYFDFENSGNYTEDFFPGKPSEHCDDQANYLTFIDKVNDGILVCGTNSCQPTCWHWENHQKSFAGDGRGLAPFTPSQNALVLVDGTDIYSTHKKHLYNGKIPRFRRARGSGELYTSDTAMQNPQFVKGAVIQRDTPYDGKIYYFFREDNPDKSPEAPLLVSRVAQLCKGDRGGSGSLSSSKWTTFLKSTLACVDPATKGNFNSLQDIFIVPSEETWKETRVYGLFTNSWGDSAVCIYSIGEIDRVFQTSKLKGYNEPLPSFRPGQCSSERTPSETFRIADGYPEVEDKVQPINQKKAPLFHNKYHYKKIGVHEVQAADGETYNVLYLVTDKGYIHKMVEMPHGVLNIMEIQPFQNRVPVQSMTLDHIRAKLYLGSDTEVVQVPMDMCEMYGNSCDECVLARDPYCGWRSGKCTSVYSNWSLLQNISTESSQEVCPSYKKQEGDSRESYHNVTVAVFSRYYLRCPVESHYATYKWFHNDNCVQTCNTTHHPCIHFIENVTQDQYGCYICVSEEGGYTQTLVKECMVKQPEFMRLQWNRATTTSCCSLMLLMVFVLLFLRD</sequence>
<dbReference type="SUPFAM" id="SSF101912">
    <property type="entry name" value="Sema domain"/>
    <property type="match status" value="1"/>
</dbReference>
<feature type="chain" id="PRO_5007584909" evidence="8">
    <location>
        <begin position="27"/>
        <end position="629"/>
    </location>
</feature>
<dbReference type="SMART" id="SM00423">
    <property type="entry name" value="PSI"/>
    <property type="match status" value="1"/>
</dbReference>
<keyword evidence="8" id="KW-0732">Signal</keyword>
<dbReference type="InterPro" id="IPR036179">
    <property type="entry name" value="Ig-like_dom_sf"/>
</dbReference>
<dbReference type="SUPFAM" id="SSF48726">
    <property type="entry name" value="Immunoglobulin"/>
    <property type="match status" value="1"/>
</dbReference>
<dbReference type="OrthoDB" id="9945363at2759"/>
<dbReference type="Pfam" id="PF01437">
    <property type="entry name" value="PSI"/>
    <property type="match status" value="1"/>
</dbReference>
<keyword evidence="7" id="KW-0812">Transmembrane</keyword>
<evidence type="ECO:0000256" key="8">
    <source>
        <dbReference type="SAM" id="SignalP"/>
    </source>
</evidence>